<dbReference type="SFLD" id="SFLDS00001">
    <property type="entry name" value="Enolase"/>
    <property type="match status" value="1"/>
</dbReference>
<dbReference type="SUPFAM" id="SSF51604">
    <property type="entry name" value="Enolase C-terminal domain-like"/>
    <property type="match status" value="1"/>
</dbReference>
<dbReference type="GO" id="GO:0016829">
    <property type="term" value="F:lyase activity"/>
    <property type="evidence" value="ECO:0007669"/>
    <property type="project" value="UniProtKB-KW"/>
</dbReference>
<dbReference type="InterPro" id="IPR036849">
    <property type="entry name" value="Enolase-like_C_sf"/>
</dbReference>
<dbReference type="InterPro" id="IPR013341">
    <property type="entry name" value="Mandelate_racemase_N_dom"/>
</dbReference>
<dbReference type="InterPro" id="IPR013342">
    <property type="entry name" value="Mandelate_racemase_C"/>
</dbReference>
<sequence length="425" mass="47612">MTTEASIESNVNTHSRPSDLRITDLRICSLRGLPMDASLIRIDTNQGISGYGEVRDWASPTFALMLKSRLVGENPCNIDKIFRKIKQFGFHARQAGGVCGVEMALFDLAGKAYGVPAYQLLGGKFRDRVLCYCDTDSMMDGTEMGHRLKRRMERGFQFLKMDIGIGLLKDVPNAVIAPPSMLDTQSIMHPFTGIQITDIGIEYLVEYVRQVREIIGYEVPLAADHFGHINLESCIRLGRALDSFTLAWYEDMIPWQFTNQFVRLANSVTTPICTGEDIYLKEGFKPLLESRGVSVIHPDLATSGGLMETKKIGDLAQEHGVAMAMHFAGSPISFLANIHCAAATENFFVLENHSVDLPWWDDLVDGIEKPFIKDGYAIVPEAPGLGFEDVNEEALRQCMDERCQWGYFGPTDAWDNERSHDRLWS</sequence>
<dbReference type="SMART" id="SM00922">
    <property type="entry name" value="MR_MLE"/>
    <property type="match status" value="1"/>
</dbReference>
<evidence type="ECO:0000256" key="1">
    <source>
        <dbReference type="ARBA" id="ARBA00023239"/>
    </source>
</evidence>
<dbReference type="PANTHER" id="PTHR48080:SF2">
    <property type="entry name" value="D-GALACTONATE DEHYDRATASE"/>
    <property type="match status" value="1"/>
</dbReference>
<evidence type="ECO:0000259" key="2">
    <source>
        <dbReference type="SMART" id="SM00922"/>
    </source>
</evidence>
<evidence type="ECO:0000313" key="4">
    <source>
        <dbReference type="Proteomes" id="UP000594468"/>
    </source>
</evidence>
<reference evidence="3 4" key="1">
    <citation type="submission" date="2020-02" db="EMBL/GenBank/DDBJ databases">
        <authorList>
            <person name="Zheng R.K."/>
            <person name="Sun C.M."/>
        </authorList>
    </citation>
    <scope>NUCLEOTIDE SEQUENCE [LARGE SCALE GENOMIC DNA]</scope>
    <source>
        <strain evidence="4">rifampicinis</strain>
    </source>
</reference>
<dbReference type="Gene3D" id="3.30.390.10">
    <property type="entry name" value="Enolase-like, N-terminal domain"/>
    <property type="match status" value="1"/>
</dbReference>
<name>A0A7S8E5N6_9CHLR</name>
<dbReference type="SFLD" id="SFLDG00179">
    <property type="entry name" value="mandelate_racemase"/>
    <property type="match status" value="1"/>
</dbReference>
<keyword evidence="4" id="KW-1185">Reference proteome</keyword>
<dbReference type="AlphaFoldDB" id="A0A7S8E5N6"/>
<dbReference type="EMBL" id="CP062983">
    <property type="protein sequence ID" value="QPC80810.1"/>
    <property type="molecule type" value="Genomic_DNA"/>
</dbReference>
<dbReference type="InterPro" id="IPR034593">
    <property type="entry name" value="DgoD-like"/>
</dbReference>
<protein>
    <submittedName>
        <fullName evidence="3">Mandelate racemase/muconate lactonizing enzyme family protein</fullName>
    </submittedName>
</protein>
<accession>A0A7S8E5N6</accession>
<dbReference type="InterPro" id="IPR029065">
    <property type="entry name" value="Enolase_C-like"/>
</dbReference>
<dbReference type="KEGG" id="pmet:G4Y79_13945"/>
<proteinExistence type="predicted"/>
<dbReference type="SUPFAM" id="SSF54826">
    <property type="entry name" value="Enolase N-terminal domain-like"/>
    <property type="match status" value="1"/>
</dbReference>
<dbReference type="Proteomes" id="UP000594468">
    <property type="component" value="Chromosome"/>
</dbReference>
<dbReference type="InterPro" id="IPR029017">
    <property type="entry name" value="Enolase-like_N"/>
</dbReference>
<dbReference type="PANTHER" id="PTHR48080">
    <property type="entry name" value="D-GALACTONATE DEHYDRATASE-RELATED"/>
    <property type="match status" value="1"/>
</dbReference>
<dbReference type="Gene3D" id="3.20.20.120">
    <property type="entry name" value="Enolase-like C-terminal domain"/>
    <property type="match status" value="1"/>
</dbReference>
<feature type="domain" description="Mandelate racemase/muconate lactonizing enzyme C-terminal" evidence="2">
    <location>
        <begin position="141"/>
        <end position="271"/>
    </location>
</feature>
<dbReference type="Pfam" id="PF02746">
    <property type="entry name" value="MR_MLE_N"/>
    <property type="match status" value="1"/>
</dbReference>
<organism evidence="3 4">
    <name type="scientific">Phototrophicus methaneseepsis</name>
    <dbReference type="NCBI Taxonomy" id="2710758"/>
    <lineage>
        <taxon>Bacteria</taxon>
        <taxon>Bacillati</taxon>
        <taxon>Chloroflexota</taxon>
        <taxon>Candidatus Thermofontia</taxon>
        <taxon>Phototrophicales</taxon>
        <taxon>Phototrophicaceae</taxon>
        <taxon>Phototrophicus</taxon>
    </lineage>
</organism>
<dbReference type="Pfam" id="PF13378">
    <property type="entry name" value="MR_MLE_C"/>
    <property type="match status" value="1"/>
</dbReference>
<dbReference type="CDD" id="cd03316">
    <property type="entry name" value="MR_like"/>
    <property type="match status" value="1"/>
</dbReference>
<evidence type="ECO:0000313" key="3">
    <source>
        <dbReference type="EMBL" id="QPC80810.1"/>
    </source>
</evidence>
<gene>
    <name evidence="3" type="ORF">G4Y79_13945</name>
</gene>
<keyword evidence="1" id="KW-0456">Lyase</keyword>